<organism evidence="1">
    <name type="scientific">Anguilla anguilla</name>
    <name type="common">European freshwater eel</name>
    <name type="synonym">Muraena anguilla</name>
    <dbReference type="NCBI Taxonomy" id="7936"/>
    <lineage>
        <taxon>Eukaryota</taxon>
        <taxon>Metazoa</taxon>
        <taxon>Chordata</taxon>
        <taxon>Craniata</taxon>
        <taxon>Vertebrata</taxon>
        <taxon>Euteleostomi</taxon>
        <taxon>Actinopterygii</taxon>
        <taxon>Neopterygii</taxon>
        <taxon>Teleostei</taxon>
        <taxon>Anguilliformes</taxon>
        <taxon>Anguillidae</taxon>
        <taxon>Anguilla</taxon>
    </lineage>
</organism>
<dbReference type="EMBL" id="GBXM01076940">
    <property type="protein sequence ID" value="JAH31637.1"/>
    <property type="molecule type" value="Transcribed_RNA"/>
</dbReference>
<protein>
    <submittedName>
        <fullName evidence="1">Uncharacterized protein</fullName>
    </submittedName>
</protein>
<dbReference type="AlphaFoldDB" id="A0A0E9RS24"/>
<proteinExistence type="predicted"/>
<reference evidence="1" key="1">
    <citation type="submission" date="2014-11" db="EMBL/GenBank/DDBJ databases">
        <authorList>
            <person name="Amaro Gonzalez C."/>
        </authorList>
    </citation>
    <scope>NUCLEOTIDE SEQUENCE</scope>
</reference>
<reference evidence="1" key="2">
    <citation type="journal article" date="2015" name="Fish Shellfish Immunol.">
        <title>Early steps in the European eel (Anguilla anguilla)-Vibrio vulnificus interaction in the gills: Role of the RtxA13 toxin.</title>
        <authorList>
            <person name="Callol A."/>
            <person name="Pajuelo D."/>
            <person name="Ebbesson L."/>
            <person name="Teles M."/>
            <person name="MacKenzie S."/>
            <person name="Amaro C."/>
        </authorList>
    </citation>
    <scope>NUCLEOTIDE SEQUENCE</scope>
</reference>
<sequence length="43" mass="4872">MRSFFCLSIEYEIQNSFVNLAINPTKACQPVVSPSNIPLTRNQ</sequence>
<name>A0A0E9RS24_ANGAN</name>
<evidence type="ECO:0000313" key="1">
    <source>
        <dbReference type="EMBL" id="JAH31637.1"/>
    </source>
</evidence>
<accession>A0A0E9RS24</accession>